<name>A0ABS2A7H6_9ACTN</name>
<evidence type="ECO:0000313" key="3">
    <source>
        <dbReference type="Proteomes" id="UP000632138"/>
    </source>
</evidence>
<feature type="compositionally biased region" description="Low complexity" evidence="1">
    <location>
        <begin position="27"/>
        <end position="47"/>
    </location>
</feature>
<feature type="region of interest" description="Disordered" evidence="1">
    <location>
        <begin position="104"/>
        <end position="149"/>
    </location>
</feature>
<reference evidence="2 3" key="1">
    <citation type="submission" date="2021-01" db="EMBL/GenBank/DDBJ databases">
        <title>Actinoplanes sp. nov. LDG1-06 isolated from lichen.</title>
        <authorList>
            <person name="Saeng-In P."/>
            <person name="Phongsopitanun W."/>
            <person name="Kanchanasin P."/>
            <person name="Yuki M."/>
            <person name="Kudo T."/>
            <person name="Ohkuma M."/>
            <person name="Tanasupawat S."/>
        </authorList>
    </citation>
    <scope>NUCLEOTIDE SEQUENCE [LARGE SCALE GENOMIC DNA]</scope>
    <source>
        <strain evidence="2 3">LDG1-06</strain>
    </source>
</reference>
<evidence type="ECO:0000256" key="1">
    <source>
        <dbReference type="SAM" id="MobiDB-lite"/>
    </source>
</evidence>
<feature type="compositionally biased region" description="Low complexity" evidence="1">
    <location>
        <begin position="81"/>
        <end position="91"/>
    </location>
</feature>
<feature type="region of interest" description="Disordered" evidence="1">
    <location>
        <begin position="1"/>
        <end position="62"/>
    </location>
</feature>
<comment type="caution">
    <text evidence="2">The sequence shown here is derived from an EMBL/GenBank/DDBJ whole genome shotgun (WGS) entry which is preliminary data.</text>
</comment>
<gene>
    <name evidence="2" type="ORF">JIG36_06520</name>
</gene>
<keyword evidence="3" id="KW-1185">Reference proteome</keyword>
<protein>
    <submittedName>
        <fullName evidence="2">Uncharacterized protein</fullName>
    </submittedName>
</protein>
<accession>A0ABS2A7H6</accession>
<proteinExistence type="predicted"/>
<dbReference type="EMBL" id="JAENHP010000002">
    <property type="protein sequence ID" value="MBM2615216.1"/>
    <property type="molecule type" value="Genomic_DNA"/>
</dbReference>
<evidence type="ECO:0000313" key="2">
    <source>
        <dbReference type="EMBL" id="MBM2615216.1"/>
    </source>
</evidence>
<sequence>MSAVRIGAGGGGSSRVRGAVGTGAGGAAASVTGAAGAAGPAGPGARPAGEDGPSPTALVTATRGGVVPAAAVLSDTSDPSPFTTPRYAPAAPTTVRVPNAVTARARRGRRAAGARVTSPTGMSKPKVPIPVEVTSGPPAGGSAGARPMS</sequence>
<organism evidence="2 3">
    <name type="scientific">Paractinoplanes ovalisporus</name>
    <dbReference type="NCBI Taxonomy" id="2810368"/>
    <lineage>
        <taxon>Bacteria</taxon>
        <taxon>Bacillati</taxon>
        <taxon>Actinomycetota</taxon>
        <taxon>Actinomycetes</taxon>
        <taxon>Micromonosporales</taxon>
        <taxon>Micromonosporaceae</taxon>
        <taxon>Paractinoplanes</taxon>
    </lineage>
</organism>
<dbReference type="RefSeq" id="WP_203375137.1">
    <property type="nucleotide sequence ID" value="NZ_JAENHP010000002.1"/>
</dbReference>
<dbReference type="Proteomes" id="UP000632138">
    <property type="component" value="Unassembled WGS sequence"/>
</dbReference>
<feature type="region of interest" description="Disordered" evidence="1">
    <location>
        <begin position="72"/>
        <end position="91"/>
    </location>
</feature>